<evidence type="ECO:0008006" key="4">
    <source>
        <dbReference type="Google" id="ProtNLM"/>
    </source>
</evidence>
<dbReference type="InterPro" id="IPR012334">
    <property type="entry name" value="Pectin_lyas_fold"/>
</dbReference>
<evidence type="ECO:0000313" key="2">
    <source>
        <dbReference type="EMBL" id="RVT86096.1"/>
    </source>
</evidence>
<keyword evidence="3" id="KW-1185">Reference proteome</keyword>
<dbReference type="RefSeq" id="WP_127682594.1">
    <property type="nucleotide sequence ID" value="NZ_SACM01000002.1"/>
</dbReference>
<keyword evidence="1" id="KW-0732">Signal</keyword>
<feature type="signal peptide" evidence="1">
    <location>
        <begin position="1"/>
        <end position="19"/>
    </location>
</feature>
<evidence type="ECO:0000256" key="1">
    <source>
        <dbReference type="SAM" id="SignalP"/>
    </source>
</evidence>
<reference evidence="2 3" key="1">
    <citation type="submission" date="2019-01" db="EMBL/GenBank/DDBJ databases">
        <authorList>
            <person name="Chen W.-M."/>
        </authorList>
    </citation>
    <scope>NUCLEOTIDE SEQUENCE [LARGE SCALE GENOMIC DNA]</scope>
    <source>
        <strain evidence="2 3">CCP-18</strain>
    </source>
</reference>
<proteinExistence type="predicted"/>
<dbReference type="Gene3D" id="2.160.20.10">
    <property type="entry name" value="Single-stranded right-handed beta-helix, Pectin lyase-like"/>
    <property type="match status" value="1"/>
</dbReference>
<dbReference type="OrthoDB" id="8878147at2"/>
<comment type="caution">
    <text evidence="2">The sequence shown here is derived from an EMBL/GenBank/DDBJ whole genome shotgun (WGS) entry which is preliminary data.</text>
</comment>
<sequence length="313" mass="33203">MQRRTVLATLPLLASTASAAARTWTVGAPGGPATLAEALRQAQDGDTVALPPGVHRGGGVVTQARLTLRGLGEGAVLDGTGAALPEGKALLVLRGGDVRVEGLGFRGARVPDGNGAGIRLERGRLHAVDCRFDDNEMGLLTGNEAQTRLELERCTFDQAPPDSGRGLHHLLYIGAIAQARVQACRFRFGARGGQGHLLKCRAREAEVLDCELGWDDPQGTASYELDFPNGGQVLLRGNHIAQGPASPNRTLVAFGAEARPNDARAHRLRIEDNAFRSAGADALWWRVWTDRVGRAVPVEARGNRFEGAGRALA</sequence>
<evidence type="ECO:0000313" key="3">
    <source>
        <dbReference type="Proteomes" id="UP000288587"/>
    </source>
</evidence>
<dbReference type="SUPFAM" id="SSF51126">
    <property type="entry name" value="Pectin lyase-like"/>
    <property type="match status" value="1"/>
</dbReference>
<gene>
    <name evidence="2" type="ORF">EOD73_08625</name>
</gene>
<protein>
    <recommendedName>
        <fullName evidence="4">Right handed beta helix domain-containing protein</fullName>
    </recommendedName>
</protein>
<dbReference type="EMBL" id="SACM01000002">
    <property type="protein sequence ID" value="RVT86096.1"/>
    <property type="molecule type" value="Genomic_DNA"/>
</dbReference>
<dbReference type="Proteomes" id="UP000288587">
    <property type="component" value="Unassembled WGS sequence"/>
</dbReference>
<name>A0A437LL11_9BURK</name>
<organism evidence="2 3">
    <name type="scientific">Inhella crocodyli</name>
    <dbReference type="NCBI Taxonomy" id="2499851"/>
    <lineage>
        <taxon>Bacteria</taxon>
        <taxon>Pseudomonadati</taxon>
        <taxon>Pseudomonadota</taxon>
        <taxon>Betaproteobacteria</taxon>
        <taxon>Burkholderiales</taxon>
        <taxon>Sphaerotilaceae</taxon>
        <taxon>Inhella</taxon>
    </lineage>
</organism>
<accession>A0A437LL11</accession>
<feature type="chain" id="PRO_5019524254" description="Right handed beta helix domain-containing protein" evidence="1">
    <location>
        <begin position="20"/>
        <end position="313"/>
    </location>
</feature>
<dbReference type="AlphaFoldDB" id="A0A437LL11"/>
<dbReference type="InterPro" id="IPR011050">
    <property type="entry name" value="Pectin_lyase_fold/virulence"/>
</dbReference>